<protein>
    <submittedName>
        <fullName evidence="1">Uncharacterized protein</fullName>
    </submittedName>
</protein>
<proteinExistence type="predicted"/>
<name>A0A9W7L5M7_9STRA</name>
<gene>
    <name evidence="1" type="ORF">TrCOL_g3503</name>
</gene>
<dbReference type="EMBL" id="BRYA01000841">
    <property type="protein sequence ID" value="GMI33990.1"/>
    <property type="molecule type" value="Genomic_DNA"/>
</dbReference>
<accession>A0A9W7L5M7</accession>
<sequence length="160" mass="17258">MPSSITDRFERMTGLDIDGNGAVGQSAPPSYPLLSTGYSTAKSIWAKGKSYQIIKPVEELSETIASKVVAVVAKTTLADIDASLTPQLSKYDYKVSPMVENTVTFAEKKKTENEGLINLVSKVVPIQTANNVASVFYGIFLKNLEKVGKVLLIENPETSA</sequence>
<dbReference type="OrthoDB" id="10445477at2759"/>
<reference evidence="2" key="1">
    <citation type="journal article" date="2023" name="Commun. Biol.">
        <title>Genome analysis of Parmales, the sister group of diatoms, reveals the evolutionary specialization of diatoms from phago-mixotrophs to photoautotrophs.</title>
        <authorList>
            <person name="Ban H."/>
            <person name="Sato S."/>
            <person name="Yoshikawa S."/>
            <person name="Yamada K."/>
            <person name="Nakamura Y."/>
            <person name="Ichinomiya M."/>
            <person name="Sato N."/>
            <person name="Blanc-Mathieu R."/>
            <person name="Endo H."/>
            <person name="Kuwata A."/>
            <person name="Ogata H."/>
        </authorList>
    </citation>
    <scope>NUCLEOTIDE SEQUENCE [LARGE SCALE GENOMIC DNA]</scope>
</reference>
<evidence type="ECO:0000313" key="1">
    <source>
        <dbReference type="EMBL" id="GMI33990.1"/>
    </source>
</evidence>
<evidence type="ECO:0000313" key="2">
    <source>
        <dbReference type="Proteomes" id="UP001165065"/>
    </source>
</evidence>
<organism evidence="1 2">
    <name type="scientific">Triparma columacea</name>
    <dbReference type="NCBI Taxonomy" id="722753"/>
    <lineage>
        <taxon>Eukaryota</taxon>
        <taxon>Sar</taxon>
        <taxon>Stramenopiles</taxon>
        <taxon>Ochrophyta</taxon>
        <taxon>Bolidophyceae</taxon>
        <taxon>Parmales</taxon>
        <taxon>Triparmaceae</taxon>
        <taxon>Triparma</taxon>
    </lineage>
</organism>
<keyword evidence="2" id="KW-1185">Reference proteome</keyword>
<comment type="caution">
    <text evidence="1">The sequence shown here is derived from an EMBL/GenBank/DDBJ whole genome shotgun (WGS) entry which is preliminary data.</text>
</comment>
<dbReference type="Proteomes" id="UP001165065">
    <property type="component" value="Unassembled WGS sequence"/>
</dbReference>
<dbReference type="AlphaFoldDB" id="A0A9W7L5M7"/>